<dbReference type="InterPro" id="IPR001750">
    <property type="entry name" value="ND/Mrp_TM"/>
</dbReference>
<dbReference type="Proteomes" id="UP000494040">
    <property type="component" value="Unassembled WGS sequence"/>
</dbReference>
<keyword evidence="8 18" id="KW-0812">Transmembrane</keyword>
<dbReference type="GO" id="GO:0006120">
    <property type="term" value="P:mitochondrial electron transport, NADH to ubiquinone"/>
    <property type="evidence" value="ECO:0007669"/>
    <property type="project" value="InterPro"/>
</dbReference>
<keyword evidence="14 18" id="KW-0830">Ubiquinone</keyword>
<keyword evidence="11 18" id="KW-0249">Electron transport</keyword>
<evidence type="ECO:0000256" key="7">
    <source>
        <dbReference type="ARBA" id="ARBA00022660"/>
    </source>
</evidence>
<geneLocation type="mitochondrion" evidence="20"/>
<sequence length="323" mass="37517">MFKYSNKMLFFTMMILGSLLVLSSNNWLSIWMGLEINLMSFIPLMLNSKNSSLSEGCMMYFLIQTISSILLLFSILIKPAQIIMLMNMTQNIIIVSMMMKLGLPPFHYWFVFVMKKVEWYSCLTLMTWQKIAPLTILSYMDFNIIIAFIASIVANITAINQTDLRKIMALSSINHLGWMLTCMKESNTWMIYLLFYSLMSASLLIFLKKKKILFINQMNKLNNNSDKLTLSMLMMSMAGLPPFIGFMPKWMAIQYMMMNMNILLAYLMVMMSLIAVFYYLRMINATLMQNSCKNKWTLNQSKSYSSLMLACNLLLPISIFLIN</sequence>
<evidence type="ECO:0000256" key="9">
    <source>
        <dbReference type="ARBA" id="ARBA00022792"/>
    </source>
</evidence>
<keyword evidence="15 18" id="KW-0496">Mitochondrion</keyword>
<keyword evidence="10 18" id="KW-1278">Translocase</keyword>
<dbReference type="EC" id="7.1.1.2" evidence="4 18"/>
<dbReference type="EnsemblMetazoa" id="GeneID_27787560_df_mr">
    <property type="protein sequence ID" value="YP_009250831.1"/>
    <property type="gene ID" value="GeneID_27787560"/>
</dbReference>
<dbReference type="PANTHER" id="PTHR46552">
    <property type="entry name" value="NADH-UBIQUINONE OXIDOREDUCTASE CHAIN 2"/>
    <property type="match status" value="1"/>
</dbReference>
<gene>
    <name evidence="20" type="primary">ND2</name>
    <name evidence="21" type="synonym">27787560</name>
</gene>
<comment type="similarity">
    <text evidence="3 18">Belongs to the complex I subunit 2 family.</text>
</comment>
<evidence type="ECO:0000256" key="17">
    <source>
        <dbReference type="ARBA" id="ARBA00049551"/>
    </source>
</evidence>
<dbReference type="InterPro" id="IPR003917">
    <property type="entry name" value="NADH_UbQ_OxRdtase_chain2"/>
</dbReference>
<name>A0A342KAC7_CIMLE</name>
<evidence type="ECO:0000256" key="14">
    <source>
        <dbReference type="ARBA" id="ARBA00023075"/>
    </source>
</evidence>
<evidence type="ECO:0000256" key="11">
    <source>
        <dbReference type="ARBA" id="ARBA00022982"/>
    </source>
</evidence>
<keyword evidence="6" id="KW-0813">Transport</keyword>
<dbReference type="OrthoDB" id="4092844at2759"/>
<evidence type="ECO:0000313" key="20">
    <source>
        <dbReference type="EMBL" id="AMY59990.1"/>
    </source>
</evidence>
<evidence type="ECO:0000256" key="13">
    <source>
        <dbReference type="ARBA" id="ARBA00023027"/>
    </source>
</evidence>
<dbReference type="GO" id="GO:0008137">
    <property type="term" value="F:NADH dehydrogenase (ubiquinone) activity"/>
    <property type="evidence" value="ECO:0007669"/>
    <property type="project" value="UniProtKB-EC"/>
</dbReference>
<comment type="function">
    <text evidence="1">Core subunit of the mitochondrial membrane respiratory chain NADH dehydrogenase (Complex I) that is believed to belong to the minimal assembly required for catalysis. Complex I functions in the transfer of electrons from NADH to the respiratory chain. The immediate electron acceptor for the enzyme is believed to be ubiquinone.</text>
</comment>
<evidence type="ECO:0000256" key="12">
    <source>
        <dbReference type="ARBA" id="ARBA00022989"/>
    </source>
</evidence>
<evidence type="ECO:0000256" key="10">
    <source>
        <dbReference type="ARBA" id="ARBA00022967"/>
    </source>
</evidence>
<evidence type="ECO:0000256" key="3">
    <source>
        <dbReference type="ARBA" id="ARBA00007012"/>
    </source>
</evidence>
<dbReference type="Pfam" id="PF00361">
    <property type="entry name" value="Proton_antipo_M"/>
    <property type="match status" value="1"/>
</dbReference>
<evidence type="ECO:0000256" key="2">
    <source>
        <dbReference type="ARBA" id="ARBA00004448"/>
    </source>
</evidence>
<keyword evidence="12 18" id="KW-1133">Transmembrane helix</keyword>
<evidence type="ECO:0000256" key="18">
    <source>
        <dbReference type="RuleBase" id="RU003403"/>
    </source>
</evidence>
<feature type="transmembrane region" description="Helical" evidence="18">
    <location>
        <begin position="58"/>
        <end position="77"/>
    </location>
</feature>
<feature type="transmembrane region" description="Helical" evidence="18">
    <location>
        <begin position="301"/>
        <end position="322"/>
    </location>
</feature>
<feature type="transmembrane region" description="Helical" evidence="18">
    <location>
        <begin position="7"/>
        <end position="24"/>
    </location>
</feature>
<dbReference type="PRINTS" id="PR01436">
    <property type="entry name" value="NADHDHGNASE2"/>
</dbReference>
<keyword evidence="13 18" id="KW-0520">NAD</keyword>
<evidence type="ECO:0000256" key="15">
    <source>
        <dbReference type="ARBA" id="ARBA00023128"/>
    </source>
</evidence>
<evidence type="ECO:0000313" key="22">
    <source>
        <dbReference type="Proteomes" id="UP000494040"/>
    </source>
</evidence>
<dbReference type="InterPro" id="IPR050175">
    <property type="entry name" value="Complex_I_Subunit_2"/>
</dbReference>
<evidence type="ECO:0000256" key="1">
    <source>
        <dbReference type="ARBA" id="ARBA00003257"/>
    </source>
</evidence>
<organism evidence="20">
    <name type="scientific">Cimex lectularius</name>
    <name type="common">Bed bug</name>
    <name type="synonym">Acanthia lectularia</name>
    <dbReference type="NCBI Taxonomy" id="79782"/>
    <lineage>
        <taxon>Eukaryota</taxon>
        <taxon>Metazoa</taxon>
        <taxon>Ecdysozoa</taxon>
        <taxon>Arthropoda</taxon>
        <taxon>Hexapoda</taxon>
        <taxon>Insecta</taxon>
        <taxon>Pterygota</taxon>
        <taxon>Neoptera</taxon>
        <taxon>Paraneoptera</taxon>
        <taxon>Hemiptera</taxon>
        <taxon>Heteroptera</taxon>
        <taxon>Panheteroptera</taxon>
        <taxon>Cimicomorpha</taxon>
        <taxon>Cimicidae</taxon>
        <taxon>Cimex</taxon>
    </lineage>
</organism>
<dbReference type="RefSeq" id="YP_009250831.1">
    <property type="nucleotide sequence ID" value="NC_030043.1"/>
</dbReference>
<protein>
    <recommendedName>
        <fullName evidence="5 18">NADH-ubiquinone oxidoreductase chain 2</fullName>
        <ecNumber evidence="4 18">7.1.1.2</ecNumber>
    </recommendedName>
</protein>
<evidence type="ECO:0000256" key="5">
    <source>
        <dbReference type="ARBA" id="ARBA00021008"/>
    </source>
</evidence>
<dbReference type="GO" id="GO:0005743">
    <property type="term" value="C:mitochondrial inner membrane"/>
    <property type="evidence" value="ECO:0007669"/>
    <property type="project" value="UniProtKB-SubCell"/>
</dbReference>
<keyword evidence="9 18" id="KW-0999">Mitochondrion inner membrane</keyword>
<evidence type="ECO:0000256" key="8">
    <source>
        <dbReference type="ARBA" id="ARBA00022692"/>
    </source>
</evidence>
<feature type="transmembrane region" description="Helical" evidence="18">
    <location>
        <begin position="260"/>
        <end position="280"/>
    </location>
</feature>
<dbReference type="AlphaFoldDB" id="A0A342KAC7"/>
<keyword evidence="22" id="KW-1185">Reference proteome</keyword>
<evidence type="ECO:0000259" key="19">
    <source>
        <dbReference type="Pfam" id="PF00361"/>
    </source>
</evidence>
<keyword evidence="16 18" id="KW-0472">Membrane</keyword>
<dbReference type="OMA" id="HFWVPEV"/>
<feature type="transmembrane region" description="Helical" evidence="18">
    <location>
        <begin position="134"/>
        <end position="159"/>
    </location>
</feature>
<reference evidence="20" key="1">
    <citation type="journal article" date="2016" name="Mitochondrial DNA Part B Resour">
        <title>The mitogenome of the bed bug Cimex lectularius (Hemiptera: Cimicidae).</title>
        <authorList>
            <person name="Kolokotronis S.-O."/>
            <person name="Foox J."/>
            <person name="Rosenfeld J.A."/>
            <person name="Brugler M.R."/>
            <person name="Reeves D."/>
            <person name="Benoit J.B."/>
            <person name="Booth W."/>
            <person name="Robinson G."/>
            <person name="Steffen M."/>
            <person name="Palli S.R."/>
            <person name="Schal C."/>
            <person name="Richards S."/>
            <person name="Sorkin L.N."/>
            <person name="Amato G."/>
            <person name="Mason C.E."/>
            <person name="Siddall M.E."/>
            <person name="DeSalle R."/>
        </authorList>
    </citation>
    <scope>NUCLEOTIDE SEQUENCE</scope>
    <source>
        <strain evidence="20">Har-73</strain>
    </source>
</reference>
<keyword evidence="7 18" id="KW-0679">Respiratory chain</keyword>
<evidence type="ECO:0000256" key="16">
    <source>
        <dbReference type="ARBA" id="ARBA00023136"/>
    </source>
</evidence>
<comment type="catalytic activity">
    <reaction evidence="17 18">
        <text>a ubiquinone + NADH + 5 H(+)(in) = a ubiquinol + NAD(+) + 4 H(+)(out)</text>
        <dbReference type="Rhea" id="RHEA:29091"/>
        <dbReference type="Rhea" id="RHEA-COMP:9565"/>
        <dbReference type="Rhea" id="RHEA-COMP:9566"/>
        <dbReference type="ChEBI" id="CHEBI:15378"/>
        <dbReference type="ChEBI" id="CHEBI:16389"/>
        <dbReference type="ChEBI" id="CHEBI:17976"/>
        <dbReference type="ChEBI" id="CHEBI:57540"/>
        <dbReference type="ChEBI" id="CHEBI:57945"/>
        <dbReference type="EC" id="7.1.1.2"/>
    </reaction>
</comment>
<dbReference type="VEuPathDB" id="VectorBase:GeneID_27787560"/>
<dbReference type="GeneID" id="27787560"/>
<accession>A0A342KAC7</accession>
<feature type="transmembrane region" description="Helical" evidence="18">
    <location>
        <begin position="189"/>
        <end position="207"/>
    </location>
</feature>
<dbReference type="CTD" id="4536"/>
<dbReference type="KEGG" id="clec:27787560"/>
<reference evidence="21" key="2">
    <citation type="submission" date="2022-01" db="UniProtKB">
        <authorList>
            <consortium name="EnsemblMetazoa"/>
        </authorList>
    </citation>
    <scope>IDENTIFICATION</scope>
</reference>
<comment type="subcellular location">
    <subcellularLocation>
        <location evidence="2 18">Mitochondrion inner membrane</location>
        <topology evidence="2 18">Multi-pass membrane protein</topology>
    </subcellularLocation>
</comment>
<evidence type="ECO:0000256" key="6">
    <source>
        <dbReference type="ARBA" id="ARBA00022448"/>
    </source>
</evidence>
<dbReference type="EMBL" id="KU350871">
    <property type="protein sequence ID" value="AMY59990.1"/>
    <property type="molecule type" value="Genomic_DNA"/>
</dbReference>
<evidence type="ECO:0000313" key="21">
    <source>
        <dbReference type="EnsemblMetazoa" id="YP_009250831.1"/>
    </source>
</evidence>
<proteinExistence type="inferred from homology"/>
<dbReference type="PANTHER" id="PTHR46552:SF1">
    <property type="entry name" value="NADH-UBIQUINONE OXIDOREDUCTASE CHAIN 2"/>
    <property type="match status" value="1"/>
</dbReference>
<evidence type="ECO:0000256" key="4">
    <source>
        <dbReference type="ARBA" id="ARBA00012944"/>
    </source>
</evidence>
<comment type="function">
    <text evidence="18">Core subunit of the mitochondrial membrane respiratory chain NADH dehydrogenase (Complex I) which catalyzes electron transfer from NADH through the respiratory chain, using ubiquinone as an electron acceptor. Essential for the catalytic activity and assembly of complex I.</text>
</comment>
<feature type="domain" description="NADH:quinone oxidoreductase/Mrp antiporter transmembrane" evidence="19">
    <location>
        <begin position="24"/>
        <end position="274"/>
    </location>
</feature>
<feature type="transmembrane region" description="Helical" evidence="18">
    <location>
        <begin position="92"/>
        <end position="113"/>
    </location>
</feature>
<feature type="transmembrane region" description="Helical" evidence="18">
    <location>
        <begin position="228"/>
        <end position="248"/>
    </location>
</feature>